<evidence type="ECO:0000256" key="2">
    <source>
        <dbReference type="SAM" id="SignalP"/>
    </source>
</evidence>
<dbReference type="AlphaFoldDB" id="A0A383WHP4"/>
<evidence type="ECO:0000313" key="5">
    <source>
        <dbReference type="Proteomes" id="UP000256970"/>
    </source>
</evidence>
<feature type="compositionally biased region" description="Low complexity" evidence="1">
    <location>
        <begin position="314"/>
        <end position="323"/>
    </location>
</feature>
<name>A0A383WHP4_TETOB</name>
<dbReference type="Proteomes" id="UP000256970">
    <property type="component" value="Unassembled WGS sequence"/>
</dbReference>
<evidence type="ECO:0008006" key="6">
    <source>
        <dbReference type="Google" id="ProtNLM"/>
    </source>
</evidence>
<feature type="signal peptide" evidence="2">
    <location>
        <begin position="1"/>
        <end position="46"/>
    </location>
</feature>
<sequence>MRDSSSSSMMAAAQSTRNRLREADTSIKALTAALWLLLVLAEEAEAAPSLFKNVKPLAVQPGATAAAAPGQALQYALPQDVQVLFMPAPGGGVQPAVFEFQFDLQFLLTTPTAFTVNLPRVTAPILLRHRPDLNNLLSSVTASAGGDTPVSGQPSVINSAAVNLKSARLWTGQVGIANAGLSAVSFAASTDTWNIYGEIRYLENRTNRWRFFKIVPALTPYQLADMNAADGTGSPPMQQPPVEVKCLVFEYRRLPTTSTPTRRSAAITAESSPTAAAAAAAANSSSDSGSDFAYVIQEAIPPIPKGAEFNSDAGSSSTGSGSSRRQMLQSAANVVRQDVLMVYTGPAASNSFNGEYVRASMVIVIAITNKAYLDSKVPVVLYLVGIRQVPWQESATPLQDVTSGASGLDIVAAWRNELSADLVSFWYSSLSQPQLCGEAWVGGGDPFAYSSMNMPCWSGYFFAGAVARNQGCRSNFYAPDYGPFADGLAGPYAFGLRRCVGCSSIMLTIASNPCGCNRQHEPVGFFSNPNLKVRVNNTWQPLGHPTKADCARGITETALAVSLYR</sequence>
<evidence type="ECO:0000313" key="3">
    <source>
        <dbReference type="EMBL" id="SZX68595.1"/>
    </source>
</evidence>
<dbReference type="Pfam" id="PF13583">
    <property type="entry name" value="Reprolysin_4"/>
    <property type="match status" value="1"/>
</dbReference>
<proteinExistence type="predicted"/>
<dbReference type="EMBL" id="FNXT01000866">
    <property type="protein sequence ID" value="SZX68595.1"/>
    <property type="molecule type" value="Genomic_DNA"/>
</dbReference>
<feature type="chain" id="PRO_5036072869" description="Expansin-like EG45 domain-containing protein" evidence="2">
    <location>
        <begin position="47"/>
        <end position="565"/>
    </location>
</feature>
<feature type="region of interest" description="Disordered" evidence="1">
    <location>
        <begin position="306"/>
        <end position="328"/>
    </location>
</feature>
<keyword evidence="5" id="KW-1185">Reference proteome</keyword>
<keyword evidence="2" id="KW-0732">Signal</keyword>
<evidence type="ECO:0000313" key="4">
    <source>
        <dbReference type="EMBL" id="SZX76266.1"/>
    </source>
</evidence>
<reference evidence="4 5" key="1">
    <citation type="submission" date="2016-10" db="EMBL/GenBank/DDBJ databases">
        <authorList>
            <person name="Cai Z."/>
        </authorList>
    </citation>
    <scope>NUCLEOTIDE SEQUENCE [LARGE SCALE GENOMIC DNA]</scope>
</reference>
<protein>
    <recommendedName>
        <fullName evidence="6">Expansin-like EG45 domain-containing protein</fullName>
    </recommendedName>
</protein>
<gene>
    <name evidence="4" type="ORF">BQ4739_LOCUS16656</name>
    <name evidence="3" type="ORF">BQ4739_LOCUS8935</name>
</gene>
<organism evidence="4 5">
    <name type="scientific">Tetradesmus obliquus</name>
    <name type="common">Green alga</name>
    <name type="synonym">Acutodesmus obliquus</name>
    <dbReference type="NCBI Taxonomy" id="3088"/>
    <lineage>
        <taxon>Eukaryota</taxon>
        <taxon>Viridiplantae</taxon>
        <taxon>Chlorophyta</taxon>
        <taxon>core chlorophytes</taxon>
        <taxon>Chlorophyceae</taxon>
        <taxon>CS clade</taxon>
        <taxon>Sphaeropleales</taxon>
        <taxon>Scenedesmaceae</taxon>
        <taxon>Tetradesmus</taxon>
    </lineage>
</organism>
<evidence type="ECO:0000256" key="1">
    <source>
        <dbReference type="SAM" id="MobiDB-lite"/>
    </source>
</evidence>
<dbReference type="EMBL" id="FNXT01001253">
    <property type="protein sequence ID" value="SZX76266.1"/>
    <property type="molecule type" value="Genomic_DNA"/>
</dbReference>
<accession>A0A383WHP4</accession>